<keyword evidence="1" id="KW-0472">Membrane</keyword>
<keyword evidence="1" id="KW-1133">Transmembrane helix</keyword>
<sequence length="444" mass="47646">MNERSPDGASGNSVPLIVLASVVIAGIALMFFSSSGRIERSAIGTDGLGIWLAEQGLGVEKKAPEEIVGEKTPILRILPLYDTDLTAGRQDIEEADADYPRATLRNLSLETFLAKIESADTLVVLPKWRSDMITSGTADPGVLIPQGQMTVFGYGRGSLITTAGDGFVQSAITGDQTGETFEGDAALYAPRVLRDSLEDVCEPILTLAGRGTLLARCADIWGEGLSFYLLSDPDLVNNHGLANGDNADLASRIISKLAEGRPVYIDTTTYANIADTSGLDPRQRSLADLRRFFEYPFSLFWIGIVIASGLALWRGSRRFGAPVGEAQILDVASKVRTIAASARLLRLSGSQDDLASAYLRARMVTLDDIVLGAARRPMSGDEVAAEILRRVRHRVPETGARLSDAYHQVAGPAAASQQRLAALIPFEKAFQETLDAFGHASRPS</sequence>
<feature type="transmembrane region" description="Helical" evidence="1">
    <location>
        <begin position="12"/>
        <end position="32"/>
    </location>
</feature>
<evidence type="ECO:0000256" key="1">
    <source>
        <dbReference type="SAM" id="Phobius"/>
    </source>
</evidence>
<dbReference type="RefSeq" id="WP_132313421.1">
    <property type="nucleotide sequence ID" value="NZ_SMAR01000030.1"/>
</dbReference>
<dbReference type="OrthoDB" id="7198805at2"/>
<dbReference type="EMBL" id="SMAR01000030">
    <property type="protein sequence ID" value="TCT34791.1"/>
    <property type="molecule type" value="Genomic_DNA"/>
</dbReference>
<reference evidence="2 3" key="1">
    <citation type="submission" date="2019-03" db="EMBL/GenBank/DDBJ databases">
        <title>Freshwater and sediment microbial communities from various areas in North America, analyzing microbe dynamics in response to fracking.</title>
        <authorList>
            <person name="Lamendella R."/>
        </authorList>
    </citation>
    <scope>NUCLEOTIDE SEQUENCE [LARGE SCALE GENOMIC DNA]</scope>
    <source>
        <strain evidence="2 3">175.2</strain>
    </source>
</reference>
<evidence type="ECO:0008006" key="4">
    <source>
        <dbReference type="Google" id="ProtNLM"/>
    </source>
</evidence>
<protein>
    <recommendedName>
        <fullName evidence="4">DUF4350 domain-containing protein</fullName>
    </recommendedName>
</protein>
<gene>
    <name evidence="2" type="ORF">EDC90_103035</name>
</gene>
<accession>A0A4R3NJ68</accession>
<keyword evidence="3" id="KW-1185">Reference proteome</keyword>
<proteinExistence type="predicted"/>
<keyword evidence="1" id="KW-0812">Transmembrane</keyword>
<organism evidence="2 3">
    <name type="scientific">Martelella mediterranea</name>
    <dbReference type="NCBI Taxonomy" id="293089"/>
    <lineage>
        <taxon>Bacteria</taxon>
        <taxon>Pseudomonadati</taxon>
        <taxon>Pseudomonadota</taxon>
        <taxon>Alphaproteobacteria</taxon>
        <taxon>Hyphomicrobiales</taxon>
        <taxon>Aurantimonadaceae</taxon>
        <taxon>Martelella</taxon>
    </lineage>
</organism>
<name>A0A4R3NJ68_9HYPH</name>
<dbReference type="AlphaFoldDB" id="A0A4R3NJ68"/>
<dbReference type="Proteomes" id="UP000295097">
    <property type="component" value="Unassembled WGS sequence"/>
</dbReference>
<feature type="transmembrane region" description="Helical" evidence="1">
    <location>
        <begin position="292"/>
        <end position="313"/>
    </location>
</feature>
<comment type="caution">
    <text evidence="2">The sequence shown here is derived from an EMBL/GenBank/DDBJ whole genome shotgun (WGS) entry which is preliminary data.</text>
</comment>
<evidence type="ECO:0000313" key="3">
    <source>
        <dbReference type="Proteomes" id="UP000295097"/>
    </source>
</evidence>
<evidence type="ECO:0000313" key="2">
    <source>
        <dbReference type="EMBL" id="TCT34791.1"/>
    </source>
</evidence>